<proteinExistence type="predicted"/>
<accession>A0A1H3X9K3</accession>
<organism evidence="3 4">
    <name type="scientific">Bizionia paragorgiae</name>
    <dbReference type="NCBI Taxonomy" id="283786"/>
    <lineage>
        <taxon>Bacteria</taxon>
        <taxon>Pseudomonadati</taxon>
        <taxon>Bacteroidota</taxon>
        <taxon>Flavobacteriia</taxon>
        <taxon>Flavobacteriales</taxon>
        <taxon>Flavobacteriaceae</taxon>
        <taxon>Bizionia</taxon>
    </lineage>
</organism>
<evidence type="ECO:0000256" key="1">
    <source>
        <dbReference type="ARBA" id="ARBA00022679"/>
    </source>
</evidence>
<gene>
    <name evidence="3" type="ORF">SAMN04487990_104174</name>
</gene>
<keyword evidence="4" id="KW-1185">Reference proteome</keyword>
<dbReference type="CDD" id="cd04301">
    <property type="entry name" value="NAT_SF"/>
    <property type="match status" value="1"/>
</dbReference>
<evidence type="ECO:0000259" key="2">
    <source>
        <dbReference type="PROSITE" id="PS51186"/>
    </source>
</evidence>
<dbReference type="InterPro" id="IPR050769">
    <property type="entry name" value="NAT_camello-type"/>
</dbReference>
<dbReference type="InterPro" id="IPR000182">
    <property type="entry name" value="GNAT_dom"/>
</dbReference>
<keyword evidence="1 3" id="KW-0808">Transferase</keyword>
<dbReference type="PANTHER" id="PTHR13947:SF37">
    <property type="entry name" value="LD18367P"/>
    <property type="match status" value="1"/>
</dbReference>
<dbReference type="AlphaFoldDB" id="A0A1H3X9K3"/>
<dbReference type="SUPFAM" id="SSF55729">
    <property type="entry name" value="Acyl-CoA N-acyltransferases (Nat)"/>
    <property type="match status" value="1"/>
</dbReference>
<feature type="domain" description="N-acetyltransferase" evidence="2">
    <location>
        <begin position="3"/>
        <end position="155"/>
    </location>
</feature>
<sequence>MALEIIPFDPQFATAFYDLNIEWLSTLFEVEPFDKKVLSDPETYIINKGGYIFFAKLDEDIVGTFALIPLPEQEAYELTKMAVSPHYRGQKIGQQLLTFCIDFATRKNDFRLLLYSSRKLENAIHLYRKLGFVEIPVESDCVYERCDIKMEYRPL</sequence>
<dbReference type="PANTHER" id="PTHR13947">
    <property type="entry name" value="GNAT FAMILY N-ACETYLTRANSFERASE"/>
    <property type="match status" value="1"/>
</dbReference>
<dbReference type="Gene3D" id="3.40.630.30">
    <property type="match status" value="1"/>
</dbReference>
<dbReference type="OrthoDB" id="1431064at2"/>
<reference evidence="3 4" key="1">
    <citation type="submission" date="2016-10" db="EMBL/GenBank/DDBJ databases">
        <authorList>
            <person name="de Groot N.N."/>
        </authorList>
    </citation>
    <scope>NUCLEOTIDE SEQUENCE [LARGE SCALE GENOMIC DNA]</scope>
    <source>
        <strain evidence="3 4">DSM 23842</strain>
    </source>
</reference>
<dbReference type="PROSITE" id="PS51186">
    <property type="entry name" value="GNAT"/>
    <property type="match status" value="1"/>
</dbReference>
<dbReference type="InterPro" id="IPR016181">
    <property type="entry name" value="Acyl_CoA_acyltransferase"/>
</dbReference>
<evidence type="ECO:0000313" key="3">
    <source>
        <dbReference type="EMBL" id="SDZ95248.1"/>
    </source>
</evidence>
<protein>
    <submittedName>
        <fullName evidence="3">Acetyltransferase (GNAT) family protein</fullName>
    </submittedName>
</protein>
<dbReference type="STRING" id="283786.SAMN04487990_104174"/>
<dbReference type="GO" id="GO:0008080">
    <property type="term" value="F:N-acetyltransferase activity"/>
    <property type="evidence" value="ECO:0007669"/>
    <property type="project" value="InterPro"/>
</dbReference>
<dbReference type="RefSeq" id="WP_092132897.1">
    <property type="nucleotide sequence ID" value="NZ_FNQK01000004.1"/>
</dbReference>
<dbReference type="EMBL" id="FNQK01000004">
    <property type="protein sequence ID" value="SDZ95248.1"/>
    <property type="molecule type" value="Genomic_DNA"/>
</dbReference>
<name>A0A1H3X9K3_BIZPA</name>
<dbReference type="Pfam" id="PF00583">
    <property type="entry name" value="Acetyltransf_1"/>
    <property type="match status" value="1"/>
</dbReference>
<dbReference type="Proteomes" id="UP000198846">
    <property type="component" value="Unassembled WGS sequence"/>
</dbReference>
<evidence type="ECO:0000313" key="4">
    <source>
        <dbReference type="Proteomes" id="UP000198846"/>
    </source>
</evidence>